<evidence type="ECO:0000256" key="8">
    <source>
        <dbReference type="PIRSR" id="PIRSR601310-3"/>
    </source>
</evidence>
<dbReference type="PROSITE" id="PS51084">
    <property type="entry name" value="HIT_2"/>
    <property type="match status" value="1"/>
</dbReference>
<evidence type="ECO:0000256" key="3">
    <source>
        <dbReference type="ARBA" id="ARBA00024472"/>
    </source>
</evidence>
<dbReference type="SUPFAM" id="SSF54197">
    <property type="entry name" value="HIT-like"/>
    <property type="match status" value="1"/>
</dbReference>
<gene>
    <name evidence="12" type="ORF">PENTCL1PPCAC_2044</name>
</gene>
<accession>A0AAV5SIF6</accession>
<proteinExistence type="inferred from homology"/>
<evidence type="ECO:0000256" key="1">
    <source>
        <dbReference type="ARBA" id="ARBA00022741"/>
    </source>
</evidence>
<dbReference type="GO" id="GO:0000166">
    <property type="term" value="F:nucleotide binding"/>
    <property type="evidence" value="ECO:0007669"/>
    <property type="project" value="UniProtKB-KW"/>
</dbReference>
<evidence type="ECO:0000313" key="13">
    <source>
        <dbReference type="Proteomes" id="UP001432027"/>
    </source>
</evidence>
<feature type="active site" description="Tele-AMP-histidine intermediate" evidence="7">
    <location>
        <position position="133"/>
    </location>
</feature>
<protein>
    <recommendedName>
        <fullName evidence="5">Adenosine 5'-monophosphoramidase HINT3</fullName>
    </recommendedName>
    <alternativeName>
        <fullName evidence="6">Histidine triad nucleotide-binding protein 3</fullName>
    </alternativeName>
</protein>
<comment type="similarity">
    <text evidence="4">Belongs to the HINT family.</text>
</comment>
<dbReference type="AlphaFoldDB" id="A0AAV5SIF6"/>
<dbReference type="Gene3D" id="3.30.428.10">
    <property type="entry name" value="HIT-like"/>
    <property type="match status" value="1"/>
</dbReference>
<dbReference type="Proteomes" id="UP001432027">
    <property type="component" value="Unassembled WGS sequence"/>
</dbReference>
<reference evidence="12" key="1">
    <citation type="submission" date="2023-10" db="EMBL/GenBank/DDBJ databases">
        <title>Genome assembly of Pristionchus species.</title>
        <authorList>
            <person name="Yoshida K."/>
            <person name="Sommer R.J."/>
        </authorList>
    </citation>
    <scope>NUCLEOTIDE SEQUENCE</scope>
    <source>
        <strain evidence="12">RS0144</strain>
    </source>
</reference>
<organism evidence="12 13">
    <name type="scientific">Pristionchus entomophagus</name>
    <dbReference type="NCBI Taxonomy" id="358040"/>
    <lineage>
        <taxon>Eukaryota</taxon>
        <taxon>Metazoa</taxon>
        <taxon>Ecdysozoa</taxon>
        <taxon>Nematoda</taxon>
        <taxon>Chromadorea</taxon>
        <taxon>Rhabditida</taxon>
        <taxon>Rhabditina</taxon>
        <taxon>Diplogasteromorpha</taxon>
        <taxon>Diplogasteroidea</taxon>
        <taxon>Neodiplogasteridae</taxon>
        <taxon>Pristionchus</taxon>
    </lineage>
</organism>
<dbReference type="EMBL" id="BTSX01000001">
    <property type="protein sequence ID" value="GMS79869.1"/>
    <property type="molecule type" value="Genomic_DNA"/>
</dbReference>
<dbReference type="PANTHER" id="PTHR12486">
    <property type="entry name" value="APRATAXIN-RELATED"/>
    <property type="match status" value="1"/>
</dbReference>
<dbReference type="Pfam" id="PF11969">
    <property type="entry name" value="DcpS_C"/>
    <property type="match status" value="1"/>
</dbReference>
<feature type="domain" description="HIT" evidence="10">
    <location>
        <begin position="34"/>
        <end position="146"/>
    </location>
</feature>
<comment type="catalytic activity">
    <reaction evidence="3">
        <text>adenosine 5'-phosphoramidate + H2O = NH4(+) + AMP</text>
        <dbReference type="Rhea" id="RHEA:67916"/>
        <dbReference type="ChEBI" id="CHEBI:15377"/>
        <dbReference type="ChEBI" id="CHEBI:28938"/>
        <dbReference type="ChEBI" id="CHEBI:57890"/>
        <dbReference type="ChEBI" id="CHEBI:456215"/>
    </reaction>
</comment>
<dbReference type="InterPro" id="IPR014010">
    <property type="entry name" value="REJ_dom"/>
</dbReference>
<evidence type="ECO:0000259" key="10">
    <source>
        <dbReference type="PROSITE" id="PS51084"/>
    </source>
</evidence>
<evidence type="ECO:0000256" key="2">
    <source>
        <dbReference type="ARBA" id="ARBA00022801"/>
    </source>
</evidence>
<feature type="short sequence motif" description="Histidine triad motif" evidence="8 9">
    <location>
        <begin position="131"/>
        <end position="135"/>
    </location>
</feature>
<comment type="caution">
    <text evidence="12">The sequence shown here is derived from an EMBL/GenBank/DDBJ whole genome shotgun (WGS) entry which is preliminary data.</text>
</comment>
<evidence type="ECO:0000256" key="6">
    <source>
        <dbReference type="ARBA" id="ARBA00042361"/>
    </source>
</evidence>
<sequence>FSSHNNSNQSSHSILTSDSLMMSPRMSDGVSGCKFCEITRHKKEIHLRESDNCVLIRDIKPKAPQHFLVIPKVHIAKPTDLTIADKDLLNEMEKLGREYLRIELKEKGEADTVEDMLRVGFHWPPMVRVNHLHLHVIYPIKELSFMSKVLTFKPGKVFKTLPKVMEVLEKKGNLKDEK</sequence>
<dbReference type="InterPro" id="IPR001310">
    <property type="entry name" value="Histidine_triad_HIT"/>
</dbReference>
<evidence type="ECO:0000313" key="12">
    <source>
        <dbReference type="EMBL" id="GMS79869.1"/>
    </source>
</evidence>
<evidence type="ECO:0000256" key="9">
    <source>
        <dbReference type="PROSITE-ProRule" id="PRU00464"/>
    </source>
</evidence>
<keyword evidence="1" id="KW-0547">Nucleotide-binding</keyword>
<dbReference type="InterPro" id="IPR036265">
    <property type="entry name" value="HIT-like_sf"/>
</dbReference>
<feature type="domain" description="REJ" evidence="11">
    <location>
        <begin position="1"/>
        <end position="28"/>
    </location>
</feature>
<evidence type="ECO:0000256" key="5">
    <source>
        <dbReference type="ARBA" id="ARBA00039802"/>
    </source>
</evidence>
<name>A0AAV5SIF6_9BILA</name>
<evidence type="ECO:0000256" key="7">
    <source>
        <dbReference type="PIRSR" id="PIRSR601310-1"/>
    </source>
</evidence>
<evidence type="ECO:0000256" key="4">
    <source>
        <dbReference type="ARBA" id="ARBA00025764"/>
    </source>
</evidence>
<keyword evidence="2" id="KW-0378">Hydrolase</keyword>
<feature type="non-terminal residue" evidence="12">
    <location>
        <position position="1"/>
    </location>
</feature>
<evidence type="ECO:0000259" key="11">
    <source>
        <dbReference type="PROSITE" id="PS51111"/>
    </source>
</evidence>
<dbReference type="GO" id="GO:0016787">
    <property type="term" value="F:hydrolase activity"/>
    <property type="evidence" value="ECO:0007669"/>
    <property type="project" value="UniProtKB-KW"/>
</dbReference>
<dbReference type="PROSITE" id="PS51111">
    <property type="entry name" value="REJ"/>
    <property type="match status" value="1"/>
</dbReference>
<dbReference type="PANTHER" id="PTHR12486:SF5">
    <property type="entry name" value="ADENOSINE 5'-MONOPHOSPHORAMIDASE HINT3"/>
    <property type="match status" value="1"/>
</dbReference>
<dbReference type="GO" id="GO:0016020">
    <property type="term" value="C:membrane"/>
    <property type="evidence" value="ECO:0007669"/>
    <property type="project" value="UniProtKB-SubCell"/>
</dbReference>
<keyword evidence="13" id="KW-1185">Reference proteome</keyword>
<dbReference type="InterPro" id="IPR011146">
    <property type="entry name" value="HIT-like"/>
</dbReference>
<dbReference type="PRINTS" id="PR00332">
    <property type="entry name" value="HISTRIAD"/>
</dbReference>